<gene>
    <name evidence="1" type="ORF">EYH50_02505</name>
</gene>
<accession>A0A832ZT25</accession>
<proteinExistence type="predicted"/>
<name>A0A832ZT25_9CREN</name>
<reference evidence="1" key="1">
    <citation type="journal article" date="2020" name="ISME J.">
        <title>Gammaproteobacteria mediating utilization of methyl-, sulfur- and petroleum organic compounds in deep ocean hydrothermal plumes.</title>
        <authorList>
            <person name="Zhou Z."/>
            <person name="Liu Y."/>
            <person name="Pan J."/>
            <person name="Cron B.R."/>
            <person name="Toner B.M."/>
            <person name="Anantharaman K."/>
            <person name="Breier J.A."/>
            <person name="Dick G.J."/>
            <person name="Li M."/>
        </authorList>
    </citation>
    <scope>NUCLEOTIDE SEQUENCE</scope>
    <source>
        <strain evidence="1">SZUA-1523</strain>
    </source>
</reference>
<dbReference type="EMBL" id="DQVR01000053">
    <property type="protein sequence ID" value="HIQ23902.1"/>
    <property type="molecule type" value="Genomic_DNA"/>
</dbReference>
<protein>
    <submittedName>
        <fullName evidence="1">Uncharacterized protein</fullName>
    </submittedName>
</protein>
<dbReference type="Proteomes" id="UP000600071">
    <property type="component" value="Unassembled WGS sequence"/>
</dbReference>
<comment type="caution">
    <text evidence="1">The sequence shown here is derived from an EMBL/GenBank/DDBJ whole genome shotgun (WGS) entry which is preliminary data.</text>
</comment>
<organism evidence="1 2">
    <name type="scientific">Pyrodictium delaneyi</name>
    <dbReference type="NCBI Taxonomy" id="1273541"/>
    <lineage>
        <taxon>Archaea</taxon>
        <taxon>Thermoproteota</taxon>
        <taxon>Thermoprotei</taxon>
        <taxon>Desulfurococcales</taxon>
        <taxon>Pyrodictiaceae</taxon>
        <taxon>Pyrodictium</taxon>
    </lineage>
</organism>
<evidence type="ECO:0000313" key="2">
    <source>
        <dbReference type="Proteomes" id="UP000600071"/>
    </source>
</evidence>
<sequence>MVSVKREARFLYVYKCPSSLLVAVILRSQSRIEALFTDKSLDNIVQCIKASSFFEELRAAWPATVAREFGLRVFSLREYAPACLTCIESLLERLCREDALMLAGNAKQHCR</sequence>
<dbReference type="AlphaFoldDB" id="A0A832ZT25"/>
<evidence type="ECO:0000313" key="1">
    <source>
        <dbReference type="EMBL" id="HIQ23902.1"/>
    </source>
</evidence>